<dbReference type="Gene3D" id="3.90.550.10">
    <property type="entry name" value="Spore Coat Polysaccharide Biosynthesis Protein SpsA, Chain A"/>
    <property type="match status" value="1"/>
</dbReference>
<comment type="caution">
    <text evidence="11">The sequence shown here is derived from an EMBL/GenBank/DDBJ whole genome shotgun (WGS) entry which is preliminary data.</text>
</comment>
<reference evidence="11 12" key="1">
    <citation type="submission" date="2023-08" db="EMBL/GenBank/DDBJ databases">
        <title>Black Yeasts Isolated from many extreme environments.</title>
        <authorList>
            <person name="Coleine C."/>
            <person name="Stajich J.E."/>
            <person name="Selbmann L."/>
        </authorList>
    </citation>
    <scope>NUCLEOTIDE SEQUENCE [LARGE SCALE GENOMIC DNA]</scope>
    <source>
        <strain evidence="11 12">CCFEE 5885</strain>
    </source>
</reference>
<dbReference type="EMBL" id="JAVRRG010000026">
    <property type="protein sequence ID" value="KAK5095739.1"/>
    <property type="molecule type" value="Genomic_DNA"/>
</dbReference>
<comment type="similarity">
    <text evidence="3">Belongs to the MNN1/MNT family.</text>
</comment>
<evidence type="ECO:0000256" key="1">
    <source>
        <dbReference type="ARBA" id="ARBA00004323"/>
    </source>
</evidence>
<dbReference type="Pfam" id="PF11051">
    <property type="entry name" value="Mannosyl_trans3"/>
    <property type="match status" value="2"/>
</dbReference>
<name>A0ABR0KGF0_9EURO</name>
<keyword evidence="12" id="KW-1185">Reference proteome</keyword>
<dbReference type="SUPFAM" id="SSF53448">
    <property type="entry name" value="Nucleotide-diphospho-sugar transferases"/>
    <property type="match status" value="1"/>
</dbReference>
<protein>
    <submittedName>
        <fullName evidence="11">Mannosyltransferase</fullName>
    </submittedName>
</protein>
<evidence type="ECO:0000256" key="4">
    <source>
        <dbReference type="ARBA" id="ARBA00022679"/>
    </source>
</evidence>
<evidence type="ECO:0000256" key="6">
    <source>
        <dbReference type="ARBA" id="ARBA00022968"/>
    </source>
</evidence>
<evidence type="ECO:0000256" key="3">
    <source>
        <dbReference type="ARBA" id="ARBA00009105"/>
    </source>
</evidence>
<feature type="transmembrane region" description="Helical" evidence="10">
    <location>
        <begin position="12"/>
        <end position="29"/>
    </location>
</feature>
<evidence type="ECO:0000313" key="11">
    <source>
        <dbReference type="EMBL" id="KAK5095739.1"/>
    </source>
</evidence>
<evidence type="ECO:0000256" key="8">
    <source>
        <dbReference type="ARBA" id="ARBA00023034"/>
    </source>
</evidence>
<keyword evidence="8" id="KW-0333">Golgi apparatus</keyword>
<dbReference type="PANTHER" id="PTHR31646:SF1">
    <property type="entry name" value="ALPHA-1,2-MANNOSYLTRANSFERASE MNN2"/>
    <property type="match status" value="1"/>
</dbReference>
<keyword evidence="9 10" id="KW-0472">Membrane</keyword>
<organism evidence="11 12">
    <name type="scientific">Lithohypha guttulata</name>
    <dbReference type="NCBI Taxonomy" id="1690604"/>
    <lineage>
        <taxon>Eukaryota</taxon>
        <taxon>Fungi</taxon>
        <taxon>Dikarya</taxon>
        <taxon>Ascomycota</taxon>
        <taxon>Pezizomycotina</taxon>
        <taxon>Eurotiomycetes</taxon>
        <taxon>Chaetothyriomycetidae</taxon>
        <taxon>Chaetothyriales</taxon>
        <taxon>Trichomeriaceae</taxon>
        <taxon>Lithohypha</taxon>
    </lineage>
</organism>
<comment type="subcellular location">
    <subcellularLocation>
        <location evidence="1">Golgi apparatus membrane</location>
        <topology evidence="1">Single-pass type II membrane protein</topology>
    </subcellularLocation>
</comment>
<gene>
    <name evidence="11" type="primary">MNN2_1</name>
    <name evidence="11" type="ORF">LTR24_002956</name>
</gene>
<sequence>MVPSLAWLYTKHVLTAAILCALIVLLTVYERETILTNPTFTYYTRPRSNLLRDQGKFWQRFHADLKNYGPKVPPLVHPEGKKLDISFDPNNQRARPDYLKMSMNQWEGLRKSHTDFVEKIRSKQYALPYNAGTRGIVTTAGGPYLPVALVSIRMLRETGSMLPVEVFLSKWSEWDPVICGEILPSLNAKCLVLQDVFDYDDTTRKAGLEKYQYKIMAILFSSFEEVLFLDSDCFPIRRANDLFESEPFKSSGLVLWPDFWFPSESPLFFEIASIQAPNVYERASTEAGEILYSKRKQELSLLLAAFYSYYGPNFYYPSTSQGAPGEGDKDTFLWSAVRLDAMPYTVKQKVVALGYHRKDGSFSGSAMAQFDPIQDYHGPVIEDFHNNNTSPRPYFAHVHHPKLDPGQIFESESFGAPGPTKDSEGNTRRIWHDSEEEAVEFFGFDLERIVWRVVREVACEYEGRIQSWKGKKNVCKKATEYWDAVFGG</sequence>
<dbReference type="GO" id="GO:0016757">
    <property type="term" value="F:glycosyltransferase activity"/>
    <property type="evidence" value="ECO:0007669"/>
    <property type="project" value="UniProtKB-KW"/>
</dbReference>
<evidence type="ECO:0000256" key="10">
    <source>
        <dbReference type="SAM" id="Phobius"/>
    </source>
</evidence>
<keyword evidence="5 10" id="KW-0812">Transmembrane</keyword>
<evidence type="ECO:0000256" key="5">
    <source>
        <dbReference type="ARBA" id="ARBA00022692"/>
    </source>
</evidence>
<keyword evidence="7 10" id="KW-1133">Transmembrane helix</keyword>
<evidence type="ECO:0000256" key="2">
    <source>
        <dbReference type="ARBA" id="ARBA00004922"/>
    </source>
</evidence>
<proteinExistence type="inferred from homology"/>
<keyword evidence="4" id="KW-0808">Transferase</keyword>
<dbReference type="PANTHER" id="PTHR31646">
    <property type="entry name" value="ALPHA-1,2-MANNOSYLTRANSFERASE MNN2"/>
    <property type="match status" value="1"/>
</dbReference>
<keyword evidence="11" id="KW-0328">Glycosyltransferase</keyword>
<dbReference type="InterPro" id="IPR029044">
    <property type="entry name" value="Nucleotide-diphossugar_trans"/>
</dbReference>
<evidence type="ECO:0000313" key="12">
    <source>
        <dbReference type="Proteomes" id="UP001345013"/>
    </source>
</evidence>
<dbReference type="InterPro" id="IPR022751">
    <property type="entry name" value="Alpha_mannosyltransferase"/>
</dbReference>
<evidence type="ECO:0000256" key="9">
    <source>
        <dbReference type="ARBA" id="ARBA00023136"/>
    </source>
</evidence>
<keyword evidence="6" id="KW-0735">Signal-anchor</keyword>
<accession>A0ABR0KGF0</accession>
<dbReference type="Proteomes" id="UP001345013">
    <property type="component" value="Unassembled WGS sequence"/>
</dbReference>
<comment type="pathway">
    <text evidence="2">Protein modification; protein glycosylation.</text>
</comment>
<evidence type="ECO:0000256" key="7">
    <source>
        <dbReference type="ARBA" id="ARBA00022989"/>
    </source>
</evidence>